<feature type="non-terminal residue" evidence="1">
    <location>
        <position position="81"/>
    </location>
</feature>
<dbReference type="GO" id="GO:0009380">
    <property type="term" value="C:excinuclease repair complex"/>
    <property type="evidence" value="ECO:0007669"/>
    <property type="project" value="InterPro"/>
</dbReference>
<name>X0Z011_9ZZZZ</name>
<sequence length="81" mass="9541">IFVDESHMTLPQLRAMANQDRVRKNTLVEYGFRLPSAIDNRPLTFEEFEKRINQIIYVSATPALEEKEKATKKHIIEQLIR</sequence>
<dbReference type="GO" id="GO:0016887">
    <property type="term" value="F:ATP hydrolysis activity"/>
    <property type="evidence" value="ECO:0007669"/>
    <property type="project" value="InterPro"/>
</dbReference>
<gene>
    <name evidence="1" type="ORF">S01H1_85583</name>
</gene>
<dbReference type="GO" id="GO:0006289">
    <property type="term" value="P:nucleotide-excision repair"/>
    <property type="evidence" value="ECO:0007669"/>
    <property type="project" value="InterPro"/>
</dbReference>
<evidence type="ECO:0000313" key="1">
    <source>
        <dbReference type="EMBL" id="GAG41991.1"/>
    </source>
</evidence>
<feature type="non-terminal residue" evidence="1">
    <location>
        <position position="1"/>
    </location>
</feature>
<dbReference type="GO" id="GO:0005524">
    <property type="term" value="F:ATP binding"/>
    <property type="evidence" value="ECO:0007669"/>
    <property type="project" value="InterPro"/>
</dbReference>
<comment type="caution">
    <text evidence="1">The sequence shown here is derived from an EMBL/GenBank/DDBJ whole genome shotgun (WGS) entry which is preliminary data.</text>
</comment>
<dbReference type="EMBL" id="BARS01058838">
    <property type="protein sequence ID" value="GAG41991.1"/>
    <property type="molecule type" value="Genomic_DNA"/>
</dbReference>
<protein>
    <submittedName>
        <fullName evidence="1">Uncharacterized protein</fullName>
    </submittedName>
</protein>
<dbReference type="InterPro" id="IPR004807">
    <property type="entry name" value="UvrB"/>
</dbReference>
<dbReference type="SUPFAM" id="SSF52540">
    <property type="entry name" value="P-loop containing nucleoside triphosphate hydrolases"/>
    <property type="match status" value="1"/>
</dbReference>
<dbReference type="PANTHER" id="PTHR24029:SF0">
    <property type="entry name" value="UVRABC SYSTEM PROTEIN B"/>
    <property type="match status" value="1"/>
</dbReference>
<dbReference type="GO" id="GO:0003677">
    <property type="term" value="F:DNA binding"/>
    <property type="evidence" value="ECO:0007669"/>
    <property type="project" value="InterPro"/>
</dbReference>
<dbReference type="InterPro" id="IPR027417">
    <property type="entry name" value="P-loop_NTPase"/>
</dbReference>
<proteinExistence type="predicted"/>
<dbReference type="Gene3D" id="3.40.50.300">
    <property type="entry name" value="P-loop containing nucleotide triphosphate hydrolases"/>
    <property type="match status" value="1"/>
</dbReference>
<accession>X0Z011</accession>
<dbReference type="AlphaFoldDB" id="X0Z011"/>
<reference evidence="1" key="1">
    <citation type="journal article" date="2014" name="Front. Microbiol.">
        <title>High frequency of phylogenetically diverse reductive dehalogenase-homologous genes in deep subseafloor sedimentary metagenomes.</title>
        <authorList>
            <person name="Kawai M."/>
            <person name="Futagami T."/>
            <person name="Toyoda A."/>
            <person name="Takaki Y."/>
            <person name="Nishi S."/>
            <person name="Hori S."/>
            <person name="Arai W."/>
            <person name="Tsubouchi T."/>
            <person name="Morono Y."/>
            <person name="Uchiyama I."/>
            <person name="Ito T."/>
            <person name="Fujiyama A."/>
            <person name="Inagaki F."/>
            <person name="Takami H."/>
        </authorList>
    </citation>
    <scope>NUCLEOTIDE SEQUENCE</scope>
    <source>
        <strain evidence="1">Expedition CK06-06</strain>
    </source>
</reference>
<organism evidence="1">
    <name type="scientific">marine sediment metagenome</name>
    <dbReference type="NCBI Taxonomy" id="412755"/>
    <lineage>
        <taxon>unclassified sequences</taxon>
        <taxon>metagenomes</taxon>
        <taxon>ecological metagenomes</taxon>
    </lineage>
</organism>
<dbReference type="PANTHER" id="PTHR24029">
    <property type="entry name" value="UVRABC SYSTEM PROTEIN B"/>
    <property type="match status" value="1"/>
</dbReference>